<accession>A0A1R1XCH1</accession>
<feature type="non-terminal residue" evidence="1">
    <location>
        <position position="192"/>
    </location>
</feature>
<protein>
    <submittedName>
        <fullName evidence="1">Uncharacterized protein</fullName>
    </submittedName>
</protein>
<keyword evidence="2" id="KW-1185">Reference proteome</keyword>
<proteinExistence type="predicted"/>
<evidence type="ECO:0000313" key="1">
    <source>
        <dbReference type="EMBL" id="OMJ12332.1"/>
    </source>
</evidence>
<dbReference type="EMBL" id="LSSM01005608">
    <property type="protein sequence ID" value="OMJ12332.1"/>
    <property type="molecule type" value="Genomic_DNA"/>
</dbReference>
<gene>
    <name evidence="1" type="ORF">AYI69_g9446</name>
</gene>
<dbReference type="AlphaFoldDB" id="A0A1R1XCH1"/>
<name>A0A1R1XCH1_9FUNG</name>
<dbReference type="OrthoDB" id="5545891at2759"/>
<organism evidence="1 2">
    <name type="scientific">Smittium culicis</name>
    <dbReference type="NCBI Taxonomy" id="133412"/>
    <lineage>
        <taxon>Eukaryota</taxon>
        <taxon>Fungi</taxon>
        <taxon>Fungi incertae sedis</taxon>
        <taxon>Zoopagomycota</taxon>
        <taxon>Kickxellomycotina</taxon>
        <taxon>Harpellomycetes</taxon>
        <taxon>Harpellales</taxon>
        <taxon>Legeriomycetaceae</taxon>
        <taxon>Smittium</taxon>
    </lineage>
</organism>
<evidence type="ECO:0000313" key="2">
    <source>
        <dbReference type="Proteomes" id="UP000187429"/>
    </source>
</evidence>
<dbReference type="Proteomes" id="UP000187429">
    <property type="component" value="Unassembled WGS sequence"/>
</dbReference>
<reference evidence="2" key="1">
    <citation type="submission" date="2017-01" db="EMBL/GenBank/DDBJ databases">
        <authorList>
            <person name="Wang Y."/>
            <person name="White M."/>
            <person name="Kvist S."/>
            <person name="Moncalvo J.-M."/>
        </authorList>
    </citation>
    <scope>NUCLEOTIDE SEQUENCE [LARGE SCALE GENOMIC DNA]</scope>
    <source>
        <strain evidence="2">ID-206-W2</strain>
    </source>
</reference>
<sequence>MEKIAEAQAPASQDQVKVLTELVQQLLRKKERNQEPEDPYDTTRIPVTDLKAYPKLTEALPSIEEDFLHSPLTEEERKIAIHSFPRTSSMNYNPPPLNESASIAVNKADAALYGIQVALAQATRSIEYFFHRRIMETPGLGTSEDPEVMFASTMRALLSDVSATVTQARLDSLYKGLEPDAKPLMDQEALDA</sequence>
<comment type="caution">
    <text evidence="1">The sequence shown here is derived from an EMBL/GenBank/DDBJ whole genome shotgun (WGS) entry which is preliminary data.</text>
</comment>